<organism evidence="1 4">
    <name type="scientific">Parvibacter caecicola</name>
    <dbReference type="NCBI Taxonomy" id="747645"/>
    <lineage>
        <taxon>Bacteria</taxon>
        <taxon>Bacillati</taxon>
        <taxon>Actinomycetota</taxon>
        <taxon>Coriobacteriia</taxon>
        <taxon>Coriobacteriales</taxon>
        <taxon>Coriobacteriaceae</taxon>
        <taxon>Parvibacter</taxon>
    </lineage>
</organism>
<dbReference type="Proteomes" id="UP000309454">
    <property type="component" value="Unassembled WGS sequence"/>
</dbReference>
<keyword evidence="3" id="KW-1185">Reference proteome</keyword>
<sequence length="277" mass="30718">MFGYVIANLSTLSEEEKARYQAVYCGLCQELKQRYGQASRLCLTYDLTFYVLLASSLQEPAEESGPNHCIMHPGGGRSFTRNCCTTYAAHLTVALAYHKCLDDWRDDQSLKARTSAAVLKGAYRKAQQAIPAQCAAIEQAMARITQLEGAGAATPPDAAAHEFGLLLGQLFAANQGFWESDMQQLGYHLGRFVYLMDAAVDYEDDRASGNYNPLVYAEFQPCEMQTLLAGIAGQAARVFERLPLVQDAHLMRSVLYSGVWQQFNKLYAPKESPEARD</sequence>
<gene>
    <name evidence="2" type="ORF">E5982_05065</name>
    <name evidence="1" type="ORF">FHR31_001955</name>
</gene>
<dbReference type="EMBL" id="JACHYA010000009">
    <property type="protein sequence ID" value="MBB3172121.1"/>
    <property type="molecule type" value="Genomic_DNA"/>
</dbReference>
<dbReference type="OrthoDB" id="3210612at2"/>
<name>A0A3N0ACK5_9ACTN</name>
<dbReference type="InterPro" id="IPR043740">
    <property type="entry name" value="DUF5685"/>
</dbReference>
<dbReference type="Proteomes" id="UP000530850">
    <property type="component" value="Unassembled WGS sequence"/>
</dbReference>
<dbReference type="AlphaFoldDB" id="A0A3N0ACK5"/>
<accession>A0A3N0ACK5</accession>
<comment type="caution">
    <text evidence="1">The sequence shown here is derived from an EMBL/GenBank/DDBJ whole genome shotgun (WGS) entry which is preliminary data.</text>
</comment>
<protein>
    <submittedName>
        <fullName evidence="1">Uncharacterized protein</fullName>
    </submittedName>
</protein>
<dbReference type="Pfam" id="PF18937">
    <property type="entry name" value="DUF5685"/>
    <property type="match status" value="1"/>
</dbReference>
<evidence type="ECO:0000313" key="1">
    <source>
        <dbReference type="EMBL" id="MBB3172121.1"/>
    </source>
</evidence>
<dbReference type="GeneID" id="93356349"/>
<evidence type="ECO:0000313" key="3">
    <source>
        <dbReference type="Proteomes" id="UP000309454"/>
    </source>
</evidence>
<dbReference type="EMBL" id="SSTM01000003">
    <property type="protein sequence ID" value="TJW10654.1"/>
    <property type="molecule type" value="Genomic_DNA"/>
</dbReference>
<evidence type="ECO:0000313" key="4">
    <source>
        <dbReference type="Proteomes" id="UP000530850"/>
    </source>
</evidence>
<evidence type="ECO:0000313" key="2">
    <source>
        <dbReference type="EMBL" id="TJW10654.1"/>
    </source>
</evidence>
<proteinExistence type="predicted"/>
<reference evidence="2 3" key="1">
    <citation type="submission" date="2019-04" db="EMBL/GenBank/DDBJ databases">
        <title>Microbes associate with the intestines of laboratory mice.</title>
        <authorList>
            <person name="Navarre W."/>
            <person name="Wong E."/>
            <person name="Huang K.C."/>
            <person name="Tropini C."/>
            <person name="Ng K."/>
            <person name="Yu B."/>
        </authorList>
    </citation>
    <scope>NUCLEOTIDE SEQUENCE [LARGE SCALE GENOMIC DNA]</scope>
    <source>
        <strain evidence="2 3">NM48_B13</strain>
    </source>
</reference>
<dbReference type="RefSeq" id="WP_123185035.1">
    <property type="nucleotide sequence ID" value="NZ_JACHYA010000009.1"/>
</dbReference>
<reference evidence="1 4" key="2">
    <citation type="submission" date="2020-08" db="EMBL/GenBank/DDBJ databases">
        <title>Sequencing the genomes of 1000 actinobacteria strains.</title>
        <authorList>
            <person name="Klenk H.-P."/>
        </authorList>
    </citation>
    <scope>NUCLEOTIDE SEQUENCE [LARGE SCALE GENOMIC DNA]</scope>
    <source>
        <strain evidence="1 4">DSM 22242</strain>
    </source>
</reference>